<evidence type="ECO:0000313" key="6">
    <source>
        <dbReference type="Proteomes" id="UP000039370"/>
    </source>
</evidence>
<organism evidence="5 6">
    <name type="scientific">Capnocytophaga canimorsus</name>
    <dbReference type="NCBI Taxonomy" id="28188"/>
    <lineage>
        <taxon>Bacteria</taxon>
        <taxon>Pseudomonadati</taxon>
        <taxon>Bacteroidota</taxon>
        <taxon>Flavobacteriia</taxon>
        <taxon>Flavobacteriales</taxon>
        <taxon>Flavobacteriaceae</taxon>
        <taxon>Capnocytophaga</taxon>
    </lineage>
</organism>
<protein>
    <submittedName>
        <fullName evidence="5">Uncharacterized membrane protein ykvA</fullName>
    </submittedName>
</protein>
<dbReference type="InterPro" id="IPR010652">
    <property type="entry name" value="DUF1232"/>
</dbReference>
<dbReference type="RefSeq" id="WP_041985722.1">
    <property type="nucleotide sequence ID" value="NZ_JBIUQH010000017.1"/>
</dbReference>
<dbReference type="GO" id="GO:0012505">
    <property type="term" value="C:endomembrane system"/>
    <property type="evidence" value="ECO:0007669"/>
    <property type="project" value="UniProtKB-SubCell"/>
</dbReference>
<dbReference type="EMBL" id="CDOK01000103">
    <property type="protein sequence ID" value="CEN49257.1"/>
    <property type="molecule type" value="Genomic_DNA"/>
</dbReference>
<accession>A0A0B7IGZ6</accession>
<dbReference type="Proteomes" id="UP000039370">
    <property type="component" value="Unassembled WGS sequence"/>
</dbReference>
<evidence type="ECO:0000256" key="1">
    <source>
        <dbReference type="ARBA" id="ARBA00004127"/>
    </source>
</evidence>
<keyword evidence="3" id="KW-1133">Transmembrane helix</keyword>
<keyword evidence="2" id="KW-0812">Transmembrane</keyword>
<evidence type="ECO:0000256" key="4">
    <source>
        <dbReference type="ARBA" id="ARBA00023136"/>
    </source>
</evidence>
<name>A0A0B7IGZ6_9FLAO</name>
<sequence>MERSERTKRIYNNFTSKEVSELDLKQAEKKSTNLKEKVEDFRLLLRMFKDGTSGKYSISKSTLAVISGAILYVVSPVDAIPDIFPLIGWTDDIAVVTFVIGKLSSEIQKYKSHLQQK</sequence>
<evidence type="ECO:0000256" key="3">
    <source>
        <dbReference type="ARBA" id="ARBA00022989"/>
    </source>
</evidence>
<gene>
    <name evidence="5" type="ORF">CCAN11_1910001</name>
</gene>
<dbReference type="Pfam" id="PF06803">
    <property type="entry name" value="DUF1232"/>
    <property type="match status" value="1"/>
</dbReference>
<keyword evidence="4" id="KW-0472">Membrane</keyword>
<evidence type="ECO:0000313" key="5">
    <source>
        <dbReference type="EMBL" id="CEN49257.1"/>
    </source>
</evidence>
<evidence type="ECO:0000256" key="2">
    <source>
        <dbReference type="ARBA" id="ARBA00022692"/>
    </source>
</evidence>
<proteinExistence type="predicted"/>
<comment type="subcellular location">
    <subcellularLocation>
        <location evidence="1">Endomembrane system</location>
        <topology evidence="1">Multi-pass membrane protein</topology>
    </subcellularLocation>
</comment>
<reference evidence="6" key="1">
    <citation type="submission" date="2015-01" db="EMBL/GenBank/DDBJ databases">
        <authorList>
            <person name="MANFREDI Pablo"/>
        </authorList>
    </citation>
    <scope>NUCLEOTIDE SEQUENCE [LARGE SCALE GENOMIC DNA]</scope>
    <source>
        <strain evidence="6">Cc11</strain>
    </source>
</reference>
<dbReference type="AlphaFoldDB" id="A0A0B7IGZ6"/>